<dbReference type="SUPFAM" id="SSF48613">
    <property type="entry name" value="Heme oxygenase-like"/>
    <property type="match status" value="1"/>
</dbReference>
<dbReference type="PANTHER" id="PTHR43198:SF2">
    <property type="entry name" value="SI:CH1073-67J19.1-RELATED"/>
    <property type="match status" value="1"/>
</dbReference>
<dbReference type="AlphaFoldDB" id="A0AAD4MFV4"/>
<dbReference type="Gene3D" id="1.20.910.10">
    <property type="entry name" value="Heme oxygenase-like"/>
    <property type="match status" value="1"/>
</dbReference>
<dbReference type="InterPro" id="IPR050967">
    <property type="entry name" value="Thiamine_Salvage_TenA"/>
</dbReference>
<dbReference type="PANTHER" id="PTHR43198">
    <property type="entry name" value="BIFUNCTIONAL TH2 PROTEIN"/>
    <property type="match status" value="1"/>
</dbReference>
<protein>
    <submittedName>
        <fullName evidence="2">TENA/THI-4/PQQC family domain-containing protein</fullName>
    </submittedName>
</protein>
<dbReference type="GO" id="GO:0050334">
    <property type="term" value="F:thiaminase activity"/>
    <property type="evidence" value="ECO:0007669"/>
    <property type="project" value="InterPro"/>
</dbReference>
<dbReference type="InterPro" id="IPR016084">
    <property type="entry name" value="Haem_Oase-like_multi-hlx"/>
</dbReference>
<dbReference type="NCBIfam" id="TIGR04306">
    <property type="entry name" value="salvage_TenA"/>
    <property type="match status" value="1"/>
</dbReference>
<dbReference type="InterPro" id="IPR027574">
    <property type="entry name" value="Thiaminase_II"/>
</dbReference>
<dbReference type="GO" id="GO:0006772">
    <property type="term" value="P:thiamine metabolic process"/>
    <property type="evidence" value="ECO:0007669"/>
    <property type="project" value="InterPro"/>
</dbReference>
<dbReference type="EMBL" id="JAKKPZ010000788">
    <property type="protein sequence ID" value="KAI1692295.1"/>
    <property type="molecule type" value="Genomic_DNA"/>
</dbReference>
<proteinExistence type="predicted"/>
<comment type="caution">
    <text evidence="2">The sequence shown here is derived from an EMBL/GenBank/DDBJ whole genome shotgun (WGS) entry which is preliminary data.</text>
</comment>
<dbReference type="Pfam" id="PF03070">
    <property type="entry name" value="TENA_THI-4"/>
    <property type="match status" value="1"/>
</dbReference>
<accession>A0AAD4MFV4</accession>
<evidence type="ECO:0000259" key="1">
    <source>
        <dbReference type="Pfam" id="PF03070"/>
    </source>
</evidence>
<sequence length="227" mass="25838">MANPIKYSFSEEAWNRNKHIIDAIFEMPFITELQSGKLSEERFRHYIIQDAHYLKVYGRVLALASAKSANSAHAQSFLADSARCVNYEEAGLQQRLLDFGVDAHTFAKTEQSAACHHYTSFLMATGFNEGVEVLGAAVLPCYWIYREVGKWIAEKGAVDTNPYKAWIDMYSAKTFSDTTNLVIQRTDAMAISADEKTSEAMHDAFKRAAQLEFMFWDSAYKLEQWNI</sequence>
<feature type="domain" description="Thiaminase-2/PQQC" evidence="1">
    <location>
        <begin position="16"/>
        <end position="221"/>
    </location>
</feature>
<gene>
    <name evidence="2" type="ORF">DdX_21339</name>
</gene>
<reference evidence="2" key="1">
    <citation type="submission" date="2022-01" db="EMBL/GenBank/DDBJ databases">
        <title>Genome Sequence Resource for Two Populations of Ditylenchus destructor, the Migratory Endoparasitic Phytonematode.</title>
        <authorList>
            <person name="Zhang H."/>
            <person name="Lin R."/>
            <person name="Xie B."/>
        </authorList>
    </citation>
    <scope>NUCLEOTIDE SEQUENCE</scope>
    <source>
        <strain evidence="2">BazhouSP</strain>
    </source>
</reference>
<evidence type="ECO:0000313" key="3">
    <source>
        <dbReference type="Proteomes" id="UP001201812"/>
    </source>
</evidence>
<dbReference type="InterPro" id="IPR004305">
    <property type="entry name" value="Thiaminase-2/PQQC"/>
</dbReference>
<dbReference type="GO" id="GO:0005829">
    <property type="term" value="C:cytosol"/>
    <property type="evidence" value="ECO:0007669"/>
    <property type="project" value="TreeGrafter"/>
</dbReference>
<name>A0AAD4MFV4_9BILA</name>
<dbReference type="CDD" id="cd19365">
    <property type="entry name" value="TenA_C-like"/>
    <property type="match status" value="1"/>
</dbReference>
<evidence type="ECO:0000313" key="2">
    <source>
        <dbReference type="EMBL" id="KAI1692295.1"/>
    </source>
</evidence>
<dbReference type="Proteomes" id="UP001201812">
    <property type="component" value="Unassembled WGS sequence"/>
</dbReference>
<organism evidence="2 3">
    <name type="scientific">Ditylenchus destructor</name>
    <dbReference type="NCBI Taxonomy" id="166010"/>
    <lineage>
        <taxon>Eukaryota</taxon>
        <taxon>Metazoa</taxon>
        <taxon>Ecdysozoa</taxon>
        <taxon>Nematoda</taxon>
        <taxon>Chromadorea</taxon>
        <taxon>Rhabditida</taxon>
        <taxon>Tylenchina</taxon>
        <taxon>Tylenchomorpha</taxon>
        <taxon>Sphaerularioidea</taxon>
        <taxon>Anguinidae</taxon>
        <taxon>Anguininae</taxon>
        <taxon>Ditylenchus</taxon>
    </lineage>
</organism>
<keyword evidence="3" id="KW-1185">Reference proteome</keyword>